<feature type="binding site" evidence="11">
    <location>
        <position position="8"/>
    </location>
    <ligand>
        <name>CTP</name>
        <dbReference type="ChEBI" id="CHEBI:37563"/>
    </ligand>
</feature>
<organism evidence="14 15">
    <name type="scientific">Buchnera aphidicola</name>
    <name type="common">Cinara curvipes</name>
    <dbReference type="NCBI Taxonomy" id="2518975"/>
    <lineage>
        <taxon>Bacteria</taxon>
        <taxon>Pseudomonadati</taxon>
        <taxon>Pseudomonadota</taxon>
        <taxon>Gammaproteobacteria</taxon>
        <taxon>Enterobacterales</taxon>
        <taxon>Erwiniaceae</taxon>
        <taxon>Buchnera</taxon>
    </lineage>
</organism>
<dbReference type="GO" id="GO:0000049">
    <property type="term" value="F:tRNA binding"/>
    <property type="evidence" value="ECO:0007669"/>
    <property type="project" value="UniProtKB-UniRule"/>
</dbReference>
<comment type="catalytic activity">
    <reaction evidence="11">
        <text>a tRNA with a 3' CCA end + 2 CTP + ATP = a tRNA with a 3' CCACCA end + 3 diphosphate</text>
        <dbReference type="Rhea" id="RHEA:76235"/>
        <dbReference type="Rhea" id="RHEA-COMP:10468"/>
        <dbReference type="Rhea" id="RHEA-COMP:18655"/>
        <dbReference type="ChEBI" id="CHEBI:30616"/>
        <dbReference type="ChEBI" id="CHEBI:33019"/>
        <dbReference type="ChEBI" id="CHEBI:37563"/>
        <dbReference type="ChEBI" id="CHEBI:83071"/>
        <dbReference type="ChEBI" id="CHEBI:195187"/>
    </reaction>
</comment>
<comment type="similarity">
    <text evidence="11">Belongs to the tRNA nucleotidyltransferase/poly(A) polymerase family. Bacterial CCA-adding enzyme type 2 subfamily.</text>
</comment>
<comment type="cofactor">
    <cofactor evidence="1 11">
        <name>Mg(2+)</name>
        <dbReference type="ChEBI" id="CHEBI:18420"/>
    </cofactor>
</comment>
<dbReference type="EMBL" id="LR217710">
    <property type="protein sequence ID" value="VFP81337.1"/>
    <property type="molecule type" value="Genomic_DNA"/>
</dbReference>
<evidence type="ECO:0000256" key="4">
    <source>
        <dbReference type="ARBA" id="ARBA00022695"/>
    </source>
</evidence>
<gene>
    <name evidence="11 14" type="primary">cca</name>
    <name evidence="14" type="ORF">BUCICURV3402_038</name>
</gene>
<proteinExistence type="inferred from homology"/>
<keyword evidence="10 11" id="KW-0694">RNA-binding</keyword>
<name>A0A451D6A3_9GAMM</name>
<dbReference type="InterPro" id="IPR012006">
    <property type="entry name" value="CCA_bact"/>
</dbReference>
<feature type="binding site" evidence="11">
    <location>
        <position position="140"/>
    </location>
    <ligand>
        <name>CTP</name>
        <dbReference type="ChEBI" id="CHEBI:37563"/>
    </ligand>
</feature>
<evidence type="ECO:0000256" key="6">
    <source>
        <dbReference type="ARBA" id="ARBA00022741"/>
    </source>
</evidence>
<keyword evidence="6 11" id="KW-0547">Nucleotide-binding</keyword>
<dbReference type="Pfam" id="PF01743">
    <property type="entry name" value="PolyA_pol"/>
    <property type="match status" value="1"/>
</dbReference>
<evidence type="ECO:0000313" key="14">
    <source>
        <dbReference type="EMBL" id="VFP81337.1"/>
    </source>
</evidence>
<evidence type="ECO:0000256" key="9">
    <source>
        <dbReference type="ARBA" id="ARBA00022842"/>
    </source>
</evidence>
<evidence type="ECO:0000256" key="10">
    <source>
        <dbReference type="ARBA" id="ARBA00022884"/>
    </source>
</evidence>
<comment type="miscellaneous">
    <text evidence="11">A single active site specifically recognizes both ATP and CTP and is responsible for their addition.</text>
</comment>
<dbReference type="RefSeq" id="WP_154029104.1">
    <property type="nucleotide sequence ID" value="NZ_LR217710.1"/>
</dbReference>
<feature type="binding site" evidence="11">
    <location>
        <position position="11"/>
    </location>
    <ligand>
        <name>ATP</name>
        <dbReference type="ChEBI" id="CHEBI:30616"/>
    </ligand>
</feature>
<dbReference type="PIRSF" id="PIRSF000813">
    <property type="entry name" value="CCA_bact"/>
    <property type="match status" value="1"/>
</dbReference>
<dbReference type="GO" id="GO:0016787">
    <property type="term" value="F:hydrolase activity"/>
    <property type="evidence" value="ECO:0007669"/>
    <property type="project" value="UniProtKB-KW"/>
</dbReference>
<evidence type="ECO:0000256" key="8">
    <source>
        <dbReference type="ARBA" id="ARBA00022840"/>
    </source>
</evidence>
<evidence type="ECO:0000256" key="11">
    <source>
        <dbReference type="HAMAP-Rule" id="MF_01262"/>
    </source>
</evidence>
<keyword evidence="4 11" id="KW-0548">Nucleotidyltransferase</keyword>
<keyword evidence="7 11" id="KW-0692">RNA repair</keyword>
<keyword evidence="3 11" id="KW-0819">tRNA processing</keyword>
<dbReference type="HAMAP" id="MF_01262">
    <property type="entry name" value="CCA_bact_type2"/>
    <property type="match status" value="1"/>
</dbReference>
<evidence type="ECO:0000259" key="12">
    <source>
        <dbReference type="Pfam" id="PF01743"/>
    </source>
</evidence>
<dbReference type="SUPFAM" id="SSF81891">
    <property type="entry name" value="Poly A polymerase C-terminal region-like"/>
    <property type="match status" value="1"/>
</dbReference>
<evidence type="ECO:0000313" key="15">
    <source>
        <dbReference type="Proteomes" id="UP000294344"/>
    </source>
</evidence>
<dbReference type="Gene3D" id="1.10.3090.10">
    <property type="entry name" value="cca-adding enzyme, domain 2"/>
    <property type="match status" value="1"/>
</dbReference>
<feature type="binding site" evidence="11">
    <location>
        <position position="91"/>
    </location>
    <ligand>
        <name>ATP</name>
        <dbReference type="ChEBI" id="CHEBI:30616"/>
    </ligand>
</feature>
<feature type="domain" description="tRNA nucleotidyltransferase/poly(A) polymerase RNA and SrmB- binding" evidence="13">
    <location>
        <begin position="149"/>
        <end position="210"/>
    </location>
</feature>
<feature type="binding site" evidence="11">
    <location>
        <position position="23"/>
    </location>
    <ligand>
        <name>Mg(2+)</name>
        <dbReference type="ChEBI" id="CHEBI:18420"/>
    </ligand>
</feature>
<evidence type="ECO:0000256" key="1">
    <source>
        <dbReference type="ARBA" id="ARBA00001946"/>
    </source>
</evidence>
<comment type="function">
    <text evidence="11">Catalyzes the addition and repair of the essential 3'-terminal CCA sequence in tRNAs without using a nucleic acid template. Adds these three nucleotides in the order of C, C, and A to the tRNA nucleotide-73, using CTP and ATP as substrates and producing inorganic pyrophosphate. tRNA 3'-terminal CCA addition is required both for tRNA processing and repair. Also involved in tRNA surveillance by mediating tandem CCA addition to generate a CCACCA at the 3' terminus of unstable tRNAs. While stable tRNAs receive only 3'-terminal CCA, unstable tRNAs are marked with CCACCA and rapidly degraded.</text>
</comment>
<dbReference type="Gene3D" id="3.30.460.10">
    <property type="entry name" value="Beta Polymerase, domain 2"/>
    <property type="match status" value="1"/>
</dbReference>
<feature type="binding site" evidence="11">
    <location>
        <position position="91"/>
    </location>
    <ligand>
        <name>CTP</name>
        <dbReference type="ChEBI" id="CHEBI:37563"/>
    </ligand>
</feature>
<feature type="binding site" evidence="11">
    <location>
        <position position="137"/>
    </location>
    <ligand>
        <name>ATP</name>
        <dbReference type="ChEBI" id="CHEBI:30616"/>
    </ligand>
</feature>
<evidence type="ECO:0000256" key="7">
    <source>
        <dbReference type="ARBA" id="ARBA00022800"/>
    </source>
</evidence>
<dbReference type="CDD" id="cd05398">
    <property type="entry name" value="NT_ClassII-CCAase"/>
    <property type="match status" value="1"/>
</dbReference>
<evidence type="ECO:0000256" key="3">
    <source>
        <dbReference type="ARBA" id="ARBA00022694"/>
    </source>
</evidence>
<dbReference type="GO" id="GO:0000287">
    <property type="term" value="F:magnesium ion binding"/>
    <property type="evidence" value="ECO:0007669"/>
    <property type="project" value="UniProtKB-UniRule"/>
</dbReference>
<evidence type="ECO:0000256" key="2">
    <source>
        <dbReference type="ARBA" id="ARBA00022679"/>
    </source>
</evidence>
<keyword evidence="14" id="KW-0378">Hydrolase</keyword>
<accession>A0A451D6A3</accession>
<dbReference type="InterPro" id="IPR002646">
    <property type="entry name" value="PolA_pol_head_dom"/>
</dbReference>
<feature type="domain" description="Poly A polymerase head" evidence="12">
    <location>
        <begin position="3"/>
        <end position="122"/>
    </location>
</feature>
<evidence type="ECO:0000259" key="13">
    <source>
        <dbReference type="Pfam" id="PF12627"/>
    </source>
</evidence>
<keyword evidence="5 11" id="KW-0479">Metal-binding</keyword>
<dbReference type="PANTHER" id="PTHR47545:SF1">
    <property type="entry name" value="MULTIFUNCTIONAL CCA PROTEIN"/>
    <property type="match status" value="1"/>
</dbReference>
<feature type="binding site" evidence="11">
    <location>
        <position position="140"/>
    </location>
    <ligand>
        <name>ATP</name>
        <dbReference type="ChEBI" id="CHEBI:30616"/>
    </ligand>
</feature>
<dbReference type="SUPFAM" id="SSF81301">
    <property type="entry name" value="Nucleotidyltransferase"/>
    <property type="match status" value="1"/>
</dbReference>
<keyword evidence="8 11" id="KW-0067">ATP-binding</keyword>
<dbReference type="PANTHER" id="PTHR47545">
    <property type="entry name" value="MULTIFUNCTIONAL CCA PROTEIN"/>
    <property type="match status" value="1"/>
</dbReference>
<dbReference type="GO" id="GO:0042245">
    <property type="term" value="P:RNA repair"/>
    <property type="evidence" value="ECO:0007669"/>
    <property type="project" value="UniProtKB-KW"/>
</dbReference>
<dbReference type="GO" id="GO:0005524">
    <property type="term" value="F:ATP binding"/>
    <property type="evidence" value="ECO:0007669"/>
    <property type="project" value="UniProtKB-UniRule"/>
</dbReference>
<protein>
    <recommendedName>
        <fullName evidence="11">CCA-adding enzyme</fullName>
        <ecNumber evidence="11">2.7.7.72</ecNumber>
    </recommendedName>
    <alternativeName>
        <fullName evidence="11">CCA tRNA nucleotidyltransferase</fullName>
    </alternativeName>
    <alternativeName>
        <fullName evidence="11">tRNA CCA-pyrophosphorylase</fullName>
    </alternativeName>
    <alternativeName>
        <fullName evidence="11">tRNA adenylyl-/cytidylyl- transferase</fullName>
    </alternativeName>
    <alternativeName>
        <fullName evidence="11">tRNA nucleotidyltransferase</fullName>
    </alternativeName>
    <alternativeName>
        <fullName evidence="11">tRNA-NT</fullName>
    </alternativeName>
</protein>
<dbReference type="GO" id="GO:0160016">
    <property type="term" value="F:CCACCA tRNA nucleotidyltransferase activity"/>
    <property type="evidence" value="ECO:0007669"/>
    <property type="project" value="RHEA"/>
</dbReference>
<dbReference type="EC" id="2.7.7.72" evidence="11"/>
<dbReference type="AlphaFoldDB" id="A0A451D6A3"/>
<dbReference type="Proteomes" id="UP000294344">
    <property type="component" value="Chromosome"/>
</dbReference>
<evidence type="ECO:0000256" key="5">
    <source>
        <dbReference type="ARBA" id="ARBA00022723"/>
    </source>
</evidence>
<keyword evidence="9 11" id="KW-0460">Magnesium</keyword>
<feature type="binding site" evidence="11">
    <location>
        <position position="137"/>
    </location>
    <ligand>
        <name>CTP</name>
        <dbReference type="ChEBI" id="CHEBI:37563"/>
    </ligand>
</feature>
<reference evidence="14 15" key="1">
    <citation type="submission" date="2019-02" db="EMBL/GenBank/DDBJ databases">
        <authorList>
            <person name="Manzano-Marin A."/>
            <person name="Manzano-Marin A."/>
        </authorList>
    </citation>
    <scope>NUCLEOTIDE SEQUENCE [LARGE SCALE GENOMIC DNA]</scope>
    <source>
        <strain evidence="14 15">BuCicurvipes</strain>
    </source>
</reference>
<dbReference type="OrthoDB" id="9805698at2"/>
<comment type="catalytic activity">
    <reaction evidence="11">
        <text>a tRNA precursor + 2 CTP + ATP = a tRNA with a 3' CCA end + 3 diphosphate</text>
        <dbReference type="Rhea" id="RHEA:14433"/>
        <dbReference type="Rhea" id="RHEA-COMP:10465"/>
        <dbReference type="Rhea" id="RHEA-COMP:10468"/>
        <dbReference type="ChEBI" id="CHEBI:30616"/>
        <dbReference type="ChEBI" id="CHEBI:33019"/>
        <dbReference type="ChEBI" id="CHEBI:37563"/>
        <dbReference type="ChEBI" id="CHEBI:74896"/>
        <dbReference type="ChEBI" id="CHEBI:83071"/>
        <dbReference type="EC" id="2.7.7.72"/>
    </reaction>
</comment>
<dbReference type="InterPro" id="IPR043519">
    <property type="entry name" value="NT_sf"/>
</dbReference>
<feature type="binding site" evidence="11">
    <location>
        <position position="21"/>
    </location>
    <ligand>
        <name>Mg(2+)</name>
        <dbReference type="ChEBI" id="CHEBI:18420"/>
    </ligand>
</feature>
<dbReference type="GO" id="GO:0004810">
    <property type="term" value="F:CCA tRNA nucleotidyltransferase activity"/>
    <property type="evidence" value="ECO:0007669"/>
    <property type="project" value="UniProtKB-UniRule"/>
</dbReference>
<sequence length="407" mass="48525">MKIYLVGGSIRDRLLGFPVHDRDWVVVGSTPEKMLKKKYQQVGRDFPVFIHPKTHEEYALARTEKKHGFGYTGFLFNFSPKITLKDDLIRRDLTINAMAQDNYGNIIDFFNGKRDLKKRVLRHVSSSFQEDPLRVLRVARFAATLSHLGFYIAKKTLFLMKLICMRKELLYLTPERVWNETKKGLCSRNPHIYFQVLHSCNALIYLFPEISFFYKKSFLCHFFMNQKNFLRYSFFELSRVSRVTNNLDIRFAYFLQFISQIYSISKLNIKNYFFYEKPVLLVKSLCRRLKVPKETQKIAIFLCGFHNFLQMIELQSSELIVNFFNIIDAWRKPDRLNKLIYLNFYYKDDLKNLKKNITLGKLLKSMFSIIKNISINSFVNKNLFKGIEIKNELYRLRVKALNIWRNK</sequence>
<keyword evidence="2 11" id="KW-0808">Transferase</keyword>
<dbReference type="Pfam" id="PF12627">
    <property type="entry name" value="PolyA_pol_RNAbd"/>
    <property type="match status" value="1"/>
</dbReference>
<dbReference type="InterPro" id="IPR050124">
    <property type="entry name" value="tRNA_CCA-adding_enzyme"/>
</dbReference>
<feature type="binding site" evidence="11">
    <location>
        <position position="11"/>
    </location>
    <ligand>
        <name>CTP</name>
        <dbReference type="ChEBI" id="CHEBI:37563"/>
    </ligand>
</feature>
<dbReference type="GO" id="GO:0001680">
    <property type="term" value="P:tRNA 3'-terminal CCA addition"/>
    <property type="evidence" value="ECO:0007669"/>
    <property type="project" value="UniProtKB-UniRule"/>
</dbReference>
<dbReference type="InterPro" id="IPR032828">
    <property type="entry name" value="PolyA_RNA-bd"/>
</dbReference>
<feature type="binding site" evidence="11">
    <location>
        <position position="8"/>
    </location>
    <ligand>
        <name>ATP</name>
        <dbReference type="ChEBI" id="CHEBI:30616"/>
    </ligand>
</feature>